<dbReference type="GO" id="GO:0003735">
    <property type="term" value="F:structural constituent of ribosome"/>
    <property type="evidence" value="ECO:0007669"/>
    <property type="project" value="InterPro"/>
</dbReference>
<dbReference type="SUPFAM" id="SSF52161">
    <property type="entry name" value="Ribosomal protein L13"/>
    <property type="match status" value="1"/>
</dbReference>
<comment type="caution">
    <text evidence="9">The sequence shown here is derived from an EMBL/GenBank/DDBJ whole genome shotgun (WGS) entry which is preliminary data.</text>
</comment>
<dbReference type="InterPro" id="IPR005822">
    <property type="entry name" value="Ribosomal_uL13"/>
</dbReference>
<dbReference type="GO" id="GO:0006412">
    <property type="term" value="P:translation"/>
    <property type="evidence" value="ECO:0007669"/>
    <property type="project" value="UniProtKB-UniRule"/>
</dbReference>
<evidence type="ECO:0000256" key="7">
    <source>
        <dbReference type="RuleBase" id="RU003877"/>
    </source>
</evidence>
<sequence>MKTTWAKPDVEKKWYLVDAEGQTLGRLASKIAKILMGKNKPIYTPFIDTGDFVVVINADKIHVTGKKLTDKIYYRHSRYLGGLKQRTLQEMLDKKPEEVLRLAVKRMLPKNRLGRKMLKKLKIYASSEHPHAAQKPEKIEL</sequence>
<evidence type="ECO:0000313" key="10">
    <source>
        <dbReference type="Proteomes" id="UP000322876"/>
    </source>
</evidence>
<reference evidence="9 10" key="1">
    <citation type="submission" date="2019-06" db="EMBL/GenBank/DDBJ databases">
        <title>Genomic insights into carbon and energy metabolism of Deferribacter autotrophicus revealed new metabolic traits in the phylum Deferribacteres.</title>
        <authorList>
            <person name="Slobodkin A.I."/>
            <person name="Slobodkina G.B."/>
            <person name="Allioux M."/>
            <person name="Alain K."/>
            <person name="Jebbar M."/>
            <person name="Shadrin V."/>
            <person name="Kublanov I.V."/>
            <person name="Toshchakov S.V."/>
            <person name="Bonch-Osmolovskaya E.A."/>
        </authorList>
    </citation>
    <scope>NUCLEOTIDE SEQUENCE [LARGE SCALE GENOMIC DNA]</scope>
    <source>
        <strain evidence="9 10">SL50</strain>
    </source>
</reference>
<dbReference type="PROSITE" id="PS00783">
    <property type="entry name" value="RIBOSOMAL_L13"/>
    <property type="match status" value="1"/>
</dbReference>
<keyword evidence="10" id="KW-1185">Reference proteome</keyword>
<dbReference type="InterPro" id="IPR023563">
    <property type="entry name" value="Ribosomal_uL13_CS"/>
</dbReference>
<keyword evidence="4 6" id="KW-0687">Ribonucleoprotein</keyword>
<evidence type="ECO:0000256" key="4">
    <source>
        <dbReference type="ARBA" id="ARBA00023274"/>
    </source>
</evidence>
<gene>
    <name evidence="6 8 9" type="primary">rplM</name>
    <name evidence="9" type="ORF">FHQ18_05080</name>
</gene>
<dbReference type="Pfam" id="PF00572">
    <property type="entry name" value="Ribosomal_L13"/>
    <property type="match status" value="1"/>
</dbReference>
<keyword evidence="3 6" id="KW-0689">Ribosomal protein</keyword>
<name>A0A5A8F866_9BACT</name>
<dbReference type="Proteomes" id="UP000322876">
    <property type="component" value="Unassembled WGS sequence"/>
</dbReference>
<dbReference type="PANTHER" id="PTHR11545">
    <property type="entry name" value="RIBOSOMAL PROTEIN L13"/>
    <property type="match status" value="1"/>
</dbReference>
<dbReference type="GO" id="GO:0022625">
    <property type="term" value="C:cytosolic large ribosomal subunit"/>
    <property type="evidence" value="ECO:0007669"/>
    <property type="project" value="TreeGrafter"/>
</dbReference>
<evidence type="ECO:0000313" key="9">
    <source>
        <dbReference type="EMBL" id="KAA0258532.1"/>
    </source>
</evidence>
<dbReference type="PANTHER" id="PTHR11545:SF2">
    <property type="entry name" value="LARGE RIBOSOMAL SUBUNIT PROTEIN UL13M"/>
    <property type="match status" value="1"/>
</dbReference>
<dbReference type="InterPro" id="IPR036899">
    <property type="entry name" value="Ribosomal_uL13_sf"/>
</dbReference>
<dbReference type="GO" id="GO:0017148">
    <property type="term" value="P:negative regulation of translation"/>
    <property type="evidence" value="ECO:0007669"/>
    <property type="project" value="TreeGrafter"/>
</dbReference>
<dbReference type="FunFam" id="3.90.1180.10:FF:000001">
    <property type="entry name" value="50S ribosomal protein L13"/>
    <property type="match status" value="1"/>
</dbReference>
<dbReference type="EMBL" id="VFJB01000004">
    <property type="protein sequence ID" value="KAA0258532.1"/>
    <property type="molecule type" value="Genomic_DNA"/>
</dbReference>
<dbReference type="HAMAP" id="MF_01366">
    <property type="entry name" value="Ribosomal_uL13"/>
    <property type="match status" value="1"/>
</dbReference>
<evidence type="ECO:0000256" key="1">
    <source>
        <dbReference type="ARBA" id="ARBA00006227"/>
    </source>
</evidence>
<dbReference type="RefSeq" id="WP_149266088.1">
    <property type="nucleotide sequence ID" value="NZ_VFJB01000004.1"/>
</dbReference>
<dbReference type="GO" id="GO:0003729">
    <property type="term" value="F:mRNA binding"/>
    <property type="evidence" value="ECO:0007669"/>
    <property type="project" value="TreeGrafter"/>
</dbReference>
<protein>
    <recommendedName>
        <fullName evidence="5 6">Large ribosomal subunit protein uL13</fullName>
    </recommendedName>
</protein>
<proteinExistence type="inferred from homology"/>
<dbReference type="NCBIfam" id="TIGR01066">
    <property type="entry name" value="rplM_bact"/>
    <property type="match status" value="1"/>
</dbReference>
<evidence type="ECO:0000256" key="2">
    <source>
        <dbReference type="ARBA" id="ARBA00011838"/>
    </source>
</evidence>
<evidence type="ECO:0000256" key="8">
    <source>
        <dbReference type="RuleBase" id="RU003878"/>
    </source>
</evidence>
<evidence type="ECO:0000256" key="5">
    <source>
        <dbReference type="ARBA" id="ARBA00035201"/>
    </source>
</evidence>
<dbReference type="PIRSF" id="PIRSF002181">
    <property type="entry name" value="Ribosomal_L13"/>
    <property type="match status" value="1"/>
</dbReference>
<evidence type="ECO:0000256" key="6">
    <source>
        <dbReference type="HAMAP-Rule" id="MF_01366"/>
    </source>
</evidence>
<accession>A0A5A8F866</accession>
<organism evidence="9 10">
    <name type="scientific">Deferribacter autotrophicus</name>
    <dbReference type="NCBI Taxonomy" id="500465"/>
    <lineage>
        <taxon>Bacteria</taxon>
        <taxon>Pseudomonadati</taxon>
        <taxon>Deferribacterota</taxon>
        <taxon>Deferribacteres</taxon>
        <taxon>Deferribacterales</taxon>
        <taxon>Deferribacteraceae</taxon>
        <taxon>Deferribacter</taxon>
    </lineage>
</organism>
<dbReference type="OrthoDB" id="9801330at2"/>
<evidence type="ECO:0000256" key="3">
    <source>
        <dbReference type="ARBA" id="ARBA00022980"/>
    </source>
</evidence>
<comment type="subunit">
    <text evidence="2 6">Part of the 50S ribosomal subunit.</text>
</comment>
<comment type="function">
    <text evidence="6 8">This protein is one of the early assembly proteins of the 50S ribosomal subunit, although it is not seen to bind rRNA by itself. It is important during the early stages of 50S assembly.</text>
</comment>
<comment type="similarity">
    <text evidence="1 6 7">Belongs to the universal ribosomal protein uL13 family.</text>
</comment>
<dbReference type="InterPro" id="IPR005823">
    <property type="entry name" value="Ribosomal_uL13_bac-type"/>
</dbReference>
<dbReference type="AlphaFoldDB" id="A0A5A8F866"/>
<dbReference type="CDD" id="cd00392">
    <property type="entry name" value="Ribosomal_L13"/>
    <property type="match status" value="1"/>
</dbReference>
<dbReference type="Gene3D" id="3.90.1180.10">
    <property type="entry name" value="Ribosomal protein L13"/>
    <property type="match status" value="1"/>
</dbReference>